<protein>
    <submittedName>
        <fullName evidence="2">Uncharacterized protein</fullName>
    </submittedName>
</protein>
<evidence type="ECO:0000256" key="1">
    <source>
        <dbReference type="SAM" id="MobiDB-lite"/>
    </source>
</evidence>
<comment type="caution">
    <text evidence="2">The sequence shown here is derived from an EMBL/GenBank/DDBJ whole genome shotgun (WGS) entry which is preliminary data.</text>
</comment>
<sequence>MEGCDSFQGPWLTINSNNNNGKAADFLSDESSDEDFDHDPEITLASIVRSKTISFGINANYTNWKPREAFRELLQNWRDAIIKSFGLDEKDFHVFREEKTRGRDTEVVYKVLRFDDGDEKQCLGYMRFKSRDGAGTIELINRAATLQPWHLDLGGTSKAGDNKQAGAHGEGMKIALLVLMRGRQNHMVSCRSGGFNWRFAFTTRGRLVARLSRMSPKSMSSAVDQAQRLSERTLVPFAGAPDGDVQFIIGEQKKGRNERGDMVTRSPVQRCDFDAWTKAALFLHSTDNGAIISTAKGDLLTSQDLRGSVYLKGLLLRESSSGRSASITTFPLRFGYNFAFGSTNRERQSVGDADEESRSIHGIWSCVLDAQPGMVRELSDMLNDPQSSQIADVCGSRKHLTQRMALRLKKYLVGDEFAGRWYYCAEDASNNPRLEHVIQGLGCKGFQLTKTYWNILRRYQLVRTAEEEECRRFTMAKPIIAPETGFAASVCRLLRACLRSCPMTKEMDISFVQAGQLHLHIFFSEDDWLFRIHERWLSLARAVDELGLPDDLFEVDVLFHTVKGLLREALEQLPQGVFEQDDAWAPGRHGKLEIVRAEQRLLAFLRGGKLIIDDASSPHRGLSCRITEFRTATSQDEGEFEVQCHRASTCSSLRNTLLTSEDASSNQLSCLQPRDDPHDHEKHQADSEAFTSQPPTCRVHQWTDPTESHEECDLEEDDEYFFVMVTPRHPDSFVMVSDIKPAARCSSPELHDLLGEDGEDYGGGGGGGGVGGNNDSDSESYQCSRFSTPEPEPMDIDKDLPVMRKAAPSRTTTAQQSVIEPSTIEPSRPKSSKTKLRTTQLSKTQPSERQSSTTQPSTSQISTTQLSNPELSETQPPTPLPSEKQSSFVQPSTVQPTTIQPSETQPSTTGDSNLSKTLFTLGTQLQKLNIFDVDKERWYSATSSTNVRAVIGILSGESLVQEETATTEARKRRRLP</sequence>
<feature type="compositionally biased region" description="Polar residues" evidence="1">
    <location>
        <begin position="883"/>
        <end position="915"/>
    </location>
</feature>
<evidence type="ECO:0000313" key="2">
    <source>
        <dbReference type="EMBL" id="KAK3362170.1"/>
    </source>
</evidence>
<proteinExistence type="predicted"/>
<feature type="region of interest" description="Disordered" evidence="1">
    <location>
        <begin position="664"/>
        <end position="708"/>
    </location>
</feature>
<reference evidence="2" key="2">
    <citation type="submission" date="2023-06" db="EMBL/GenBank/DDBJ databases">
        <authorList>
            <consortium name="Lawrence Berkeley National Laboratory"/>
            <person name="Haridas S."/>
            <person name="Hensen N."/>
            <person name="Bonometti L."/>
            <person name="Westerberg I."/>
            <person name="Brannstrom I.O."/>
            <person name="Guillou S."/>
            <person name="Cros-Aarteil S."/>
            <person name="Calhoun S."/>
            <person name="Kuo A."/>
            <person name="Mondo S."/>
            <person name="Pangilinan J."/>
            <person name="Riley R."/>
            <person name="Labutti K."/>
            <person name="Andreopoulos B."/>
            <person name="Lipzen A."/>
            <person name="Chen C."/>
            <person name="Yanf M."/>
            <person name="Daum C."/>
            <person name="Ng V."/>
            <person name="Clum A."/>
            <person name="Steindorff A."/>
            <person name="Ohm R."/>
            <person name="Martin F."/>
            <person name="Silar P."/>
            <person name="Natvig D."/>
            <person name="Lalanne C."/>
            <person name="Gautier V."/>
            <person name="Ament-Velasquez S.L."/>
            <person name="Kruys A."/>
            <person name="Hutchinson M.I."/>
            <person name="Powell A.J."/>
            <person name="Barry K."/>
            <person name="Miller A.N."/>
            <person name="Grigoriev I.V."/>
            <person name="Debuchy R."/>
            <person name="Gladieux P."/>
            <person name="Thoren M.H."/>
            <person name="Johannesson H."/>
        </authorList>
    </citation>
    <scope>NUCLEOTIDE SEQUENCE</scope>
    <source>
        <strain evidence="2">CBS 958.72</strain>
    </source>
</reference>
<reference evidence="2" key="1">
    <citation type="journal article" date="2023" name="Mol. Phylogenet. Evol.">
        <title>Genome-scale phylogeny and comparative genomics of the fungal order Sordariales.</title>
        <authorList>
            <person name="Hensen N."/>
            <person name="Bonometti L."/>
            <person name="Westerberg I."/>
            <person name="Brannstrom I.O."/>
            <person name="Guillou S."/>
            <person name="Cros-Aarteil S."/>
            <person name="Calhoun S."/>
            <person name="Haridas S."/>
            <person name="Kuo A."/>
            <person name="Mondo S."/>
            <person name="Pangilinan J."/>
            <person name="Riley R."/>
            <person name="LaButti K."/>
            <person name="Andreopoulos B."/>
            <person name="Lipzen A."/>
            <person name="Chen C."/>
            <person name="Yan M."/>
            <person name="Daum C."/>
            <person name="Ng V."/>
            <person name="Clum A."/>
            <person name="Steindorff A."/>
            <person name="Ohm R.A."/>
            <person name="Martin F."/>
            <person name="Silar P."/>
            <person name="Natvig D.O."/>
            <person name="Lalanne C."/>
            <person name="Gautier V."/>
            <person name="Ament-Velasquez S.L."/>
            <person name="Kruys A."/>
            <person name="Hutchinson M.I."/>
            <person name="Powell A.J."/>
            <person name="Barry K."/>
            <person name="Miller A.N."/>
            <person name="Grigoriev I.V."/>
            <person name="Debuchy R."/>
            <person name="Gladieux P."/>
            <person name="Hiltunen Thoren M."/>
            <person name="Johannesson H."/>
        </authorList>
    </citation>
    <scope>NUCLEOTIDE SEQUENCE</scope>
    <source>
        <strain evidence="2">CBS 958.72</strain>
    </source>
</reference>
<dbReference type="AlphaFoldDB" id="A0AAE0MZJ2"/>
<name>A0AAE0MZJ2_9PEZI</name>
<accession>A0AAE0MZJ2</accession>
<feature type="compositionally biased region" description="Polar residues" evidence="1">
    <location>
        <begin position="773"/>
        <end position="787"/>
    </location>
</feature>
<feature type="compositionally biased region" description="Low complexity" evidence="1">
    <location>
        <begin position="844"/>
        <end position="865"/>
    </location>
</feature>
<feature type="compositionally biased region" description="Gly residues" evidence="1">
    <location>
        <begin position="761"/>
        <end position="772"/>
    </location>
</feature>
<evidence type="ECO:0000313" key="3">
    <source>
        <dbReference type="Proteomes" id="UP001287356"/>
    </source>
</evidence>
<gene>
    <name evidence="2" type="ORF">B0T24DRAFT_671063</name>
</gene>
<keyword evidence="3" id="KW-1185">Reference proteome</keyword>
<feature type="compositionally biased region" description="Polar residues" evidence="1">
    <location>
        <begin position="866"/>
        <end position="875"/>
    </location>
</feature>
<feature type="compositionally biased region" description="Polar residues" evidence="1">
    <location>
        <begin position="809"/>
        <end position="820"/>
    </location>
</feature>
<dbReference type="EMBL" id="JAULSN010000010">
    <property type="protein sequence ID" value="KAK3362170.1"/>
    <property type="molecule type" value="Genomic_DNA"/>
</dbReference>
<feature type="compositionally biased region" description="Basic and acidic residues" evidence="1">
    <location>
        <begin position="673"/>
        <end position="686"/>
    </location>
</feature>
<feature type="region of interest" description="Disordered" evidence="1">
    <location>
        <begin position="749"/>
        <end position="915"/>
    </location>
</feature>
<organism evidence="2 3">
    <name type="scientific">Lasiosphaeria ovina</name>
    <dbReference type="NCBI Taxonomy" id="92902"/>
    <lineage>
        <taxon>Eukaryota</taxon>
        <taxon>Fungi</taxon>
        <taxon>Dikarya</taxon>
        <taxon>Ascomycota</taxon>
        <taxon>Pezizomycotina</taxon>
        <taxon>Sordariomycetes</taxon>
        <taxon>Sordariomycetidae</taxon>
        <taxon>Sordariales</taxon>
        <taxon>Lasiosphaeriaceae</taxon>
        <taxon>Lasiosphaeria</taxon>
    </lineage>
</organism>
<dbReference type="Proteomes" id="UP001287356">
    <property type="component" value="Unassembled WGS sequence"/>
</dbReference>